<proteinExistence type="predicted"/>
<name>A0A7X2PAK0_9SPIO</name>
<evidence type="ECO:0000313" key="1">
    <source>
        <dbReference type="EMBL" id="MSU05385.1"/>
    </source>
</evidence>
<gene>
    <name evidence="1" type="ORF">FYJ80_01110</name>
</gene>
<protein>
    <submittedName>
        <fullName evidence="1">Uncharacterized protein</fullName>
    </submittedName>
</protein>
<keyword evidence="2" id="KW-1185">Reference proteome</keyword>
<sequence>MLVIYGEASYKDNSALQHVRNLRKEIPQVCLLSRITLDSEGEKILNTLIEELILFDPSSIRDDDKKLDRAEILDILKEHGDIKAIFISHECDDYMIDELLAAVSELDVKPILISERYIDRAIDLFIGNDEEILKAKTHIASNAIESCKSTDDILKYLISHHCFGPDFEKPVLALFNCSNS</sequence>
<evidence type="ECO:0000313" key="2">
    <source>
        <dbReference type="Proteomes" id="UP000460549"/>
    </source>
</evidence>
<dbReference type="Proteomes" id="UP000460549">
    <property type="component" value="Unassembled WGS sequence"/>
</dbReference>
<dbReference type="AlphaFoldDB" id="A0A7X2PAK0"/>
<dbReference type="EMBL" id="VUNN01000001">
    <property type="protein sequence ID" value="MSU05385.1"/>
    <property type="molecule type" value="Genomic_DNA"/>
</dbReference>
<organism evidence="1 2">
    <name type="scientific">Bullifex porci</name>
    <dbReference type="NCBI Taxonomy" id="2606638"/>
    <lineage>
        <taxon>Bacteria</taxon>
        <taxon>Pseudomonadati</taxon>
        <taxon>Spirochaetota</taxon>
        <taxon>Spirochaetia</taxon>
        <taxon>Spirochaetales</taxon>
        <taxon>Spirochaetaceae</taxon>
        <taxon>Bullifex</taxon>
    </lineage>
</organism>
<dbReference type="RefSeq" id="WP_154424281.1">
    <property type="nucleotide sequence ID" value="NZ_VUNN01000001.1"/>
</dbReference>
<accession>A0A7X2PAK0</accession>
<comment type="caution">
    <text evidence="1">The sequence shown here is derived from an EMBL/GenBank/DDBJ whole genome shotgun (WGS) entry which is preliminary data.</text>
</comment>
<reference evidence="1 2" key="1">
    <citation type="submission" date="2019-08" db="EMBL/GenBank/DDBJ databases">
        <title>In-depth cultivation of the pig gut microbiome towards novel bacterial diversity and tailored functional studies.</title>
        <authorList>
            <person name="Wylensek D."/>
            <person name="Hitch T.C.A."/>
            <person name="Clavel T."/>
        </authorList>
    </citation>
    <scope>NUCLEOTIDE SEQUENCE [LARGE SCALE GENOMIC DNA]</scope>
    <source>
        <strain evidence="1 2">NM-380-WT-3C1</strain>
    </source>
</reference>